<dbReference type="Pfam" id="PF01894">
    <property type="entry name" value="YjbQ"/>
    <property type="match status" value="1"/>
</dbReference>
<evidence type="ECO:0008006" key="4">
    <source>
        <dbReference type="Google" id="ProtNLM"/>
    </source>
</evidence>
<dbReference type="NCBIfam" id="TIGR00149">
    <property type="entry name" value="TIGR00149_YjbQ"/>
    <property type="match status" value="1"/>
</dbReference>
<accession>A0A0H2YRH5</accession>
<dbReference type="PaxDb" id="195103-CPF_0551"/>
<dbReference type="KEGG" id="cpf:CPF_0551"/>
<proteinExistence type="inferred from homology"/>
<dbReference type="InterPro" id="IPR035917">
    <property type="entry name" value="YjbQ-like_sf"/>
</dbReference>
<dbReference type="HOGENOM" id="CLU_096980_1_1_9"/>
<dbReference type="PIRSF" id="PIRSF004681">
    <property type="entry name" value="UCP004681"/>
    <property type="match status" value="1"/>
</dbReference>
<dbReference type="EMBL" id="CP000246">
    <property type="protein sequence ID" value="ABG83607.1"/>
    <property type="molecule type" value="Genomic_DNA"/>
</dbReference>
<protein>
    <recommendedName>
        <fullName evidence="4">YjbQ family protein</fullName>
    </recommendedName>
</protein>
<dbReference type="eggNOG" id="COG0432">
    <property type="taxonomic scope" value="Bacteria"/>
</dbReference>
<dbReference type="SUPFAM" id="SSF111038">
    <property type="entry name" value="YjbQ-like"/>
    <property type="match status" value="1"/>
</dbReference>
<gene>
    <name evidence="2" type="ordered locus">CPF_0551</name>
</gene>
<dbReference type="STRING" id="195103.CPF_0551"/>
<comment type="similarity">
    <text evidence="1">Belongs to the UPF0047 family.</text>
</comment>
<dbReference type="AlphaFoldDB" id="A0A0H2YRH5"/>
<name>A0A0H2YRH5_CLOP1</name>
<evidence type="ECO:0000313" key="2">
    <source>
        <dbReference type="EMBL" id="ABG83607.1"/>
    </source>
</evidence>
<organism evidence="2 3">
    <name type="scientific">Clostridium perfringens (strain ATCC 13124 / DSM 756 / JCM 1290 / NCIMB 6125 / NCTC 8237 / Type A)</name>
    <dbReference type="NCBI Taxonomy" id="195103"/>
    <lineage>
        <taxon>Bacteria</taxon>
        <taxon>Bacillati</taxon>
        <taxon>Bacillota</taxon>
        <taxon>Clostridia</taxon>
        <taxon>Eubacteriales</taxon>
        <taxon>Clostridiaceae</taxon>
        <taxon>Clostridium</taxon>
    </lineage>
</organism>
<sequence>MNNFFKHTLETHTPQSMSKITSYIREDIKNSNIENGIVVVYCPHTTAGITINENADPDVVKDLIYGFEKVYPTNDHKYRHFEGNSHSHLKSSTVGVSQQLILHRGRLILGQWQDVYFCDFDGPRNRTFYVKILEG</sequence>
<dbReference type="PANTHER" id="PTHR30615:SF8">
    <property type="entry name" value="UPF0047 PROTEIN C4A8.02C"/>
    <property type="match status" value="1"/>
</dbReference>
<dbReference type="RefSeq" id="WP_003457667.1">
    <property type="nucleotide sequence ID" value="NC_008261.1"/>
</dbReference>
<evidence type="ECO:0000313" key="3">
    <source>
        <dbReference type="Proteomes" id="UP000001823"/>
    </source>
</evidence>
<dbReference type="InterPro" id="IPR001602">
    <property type="entry name" value="UPF0047_YjbQ-like"/>
</dbReference>
<dbReference type="Gene3D" id="2.60.120.460">
    <property type="entry name" value="YjbQ-like"/>
    <property type="match status" value="1"/>
</dbReference>
<evidence type="ECO:0000256" key="1">
    <source>
        <dbReference type="ARBA" id="ARBA00005534"/>
    </source>
</evidence>
<reference evidence="2 3" key="1">
    <citation type="journal article" date="2006" name="Genome Res.">
        <title>Skewed genomic variability in strains of the toxigenic bacterial pathogen, Clostridium perfringens.</title>
        <authorList>
            <person name="Myers G.S."/>
            <person name="Rasko D.A."/>
            <person name="Cheung J.K."/>
            <person name="Ravel J."/>
            <person name="Seshadri R."/>
            <person name="Deboy R.T."/>
            <person name="Ren Q."/>
            <person name="Varga J."/>
            <person name="Awad M.M."/>
            <person name="Brinkac L.M."/>
            <person name="Daugherty S.C."/>
            <person name="Haft D.H."/>
            <person name="Dodson R.J."/>
            <person name="Madupu R."/>
            <person name="Nelson W.C."/>
            <person name="Rosovitz M.J."/>
            <person name="Sullivan S.A."/>
            <person name="Khouri H."/>
            <person name="Dimitrov G.I."/>
            <person name="Watkins K.L."/>
            <person name="Mulligan S."/>
            <person name="Benton J."/>
            <person name="Radune D."/>
            <person name="Fisher D.J."/>
            <person name="Atkins H.S."/>
            <person name="Hiscox T."/>
            <person name="Jost B.H."/>
            <person name="Billington S.J."/>
            <person name="Songer J.G."/>
            <person name="McClane B.A."/>
            <person name="Titball R.W."/>
            <person name="Rood J.I."/>
            <person name="Melville S.B."/>
            <person name="Paulsen I.T."/>
        </authorList>
    </citation>
    <scope>NUCLEOTIDE SEQUENCE [LARGE SCALE GENOMIC DNA]</scope>
    <source>
        <strain evidence="3">ATCC 13124 / DSM 756 / JCM 1290 / NCIMB 6125 / NCTC 8237 / S 107 / Type A</strain>
    </source>
</reference>
<keyword evidence="3" id="KW-1185">Reference proteome</keyword>
<dbReference type="GeneID" id="93003107"/>
<dbReference type="PANTHER" id="PTHR30615">
    <property type="entry name" value="UNCHARACTERIZED PROTEIN YJBQ-RELATED"/>
    <property type="match status" value="1"/>
</dbReference>
<dbReference type="Proteomes" id="UP000001823">
    <property type="component" value="Chromosome"/>
</dbReference>